<reference evidence="1" key="1">
    <citation type="journal article" date="2014" name="Int. J. Syst. Evol. Microbiol.">
        <title>Complete genome sequence of Corynebacterium casei LMG S-19264T (=DSM 44701T), isolated from a smear-ripened cheese.</title>
        <authorList>
            <consortium name="US DOE Joint Genome Institute (JGI-PGF)"/>
            <person name="Walter F."/>
            <person name="Albersmeier A."/>
            <person name="Kalinowski J."/>
            <person name="Ruckert C."/>
        </authorList>
    </citation>
    <scope>NUCLEOTIDE SEQUENCE</scope>
    <source>
        <strain evidence="1">KCTC 12719</strain>
    </source>
</reference>
<comment type="caution">
    <text evidence="1">The sequence shown here is derived from an EMBL/GenBank/DDBJ whole genome shotgun (WGS) entry which is preliminary data.</text>
</comment>
<keyword evidence="2" id="KW-1185">Reference proteome</keyword>
<proteinExistence type="predicted"/>
<evidence type="ECO:0000313" key="2">
    <source>
        <dbReference type="Proteomes" id="UP000610456"/>
    </source>
</evidence>
<dbReference type="RefSeq" id="WP_189605228.1">
    <property type="nucleotide sequence ID" value="NZ_BMXB01000012.1"/>
</dbReference>
<dbReference type="EMBL" id="BMXB01000012">
    <property type="protein sequence ID" value="GHA43810.1"/>
    <property type="molecule type" value="Genomic_DNA"/>
</dbReference>
<dbReference type="AlphaFoldDB" id="A0A918VYW1"/>
<sequence>MEGIYRFGNTGIGSDPANVKLKVSISPLESHDTKTRLEVDNASSAPKNVTYGIVTTNSSLTADKK</sequence>
<dbReference type="Proteomes" id="UP000610456">
    <property type="component" value="Unassembled WGS sequence"/>
</dbReference>
<name>A0A918VYW1_9FLAO</name>
<protein>
    <submittedName>
        <fullName evidence="1">Uncharacterized protein</fullName>
    </submittedName>
</protein>
<accession>A0A918VYW1</accession>
<evidence type="ECO:0000313" key="1">
    <source>
        <dbReference type="EMBL" id="GHA43810.1"/>
    </source>
</evidence>
<organism evidence="1 2">
    <name type="scientific">Salinimicrobium marinum</name>
    <dbReference type="NCBI Taxonomy" id="680283"/>
    <lineage>
        <taxon>Bacteria</taxon>
        <taxon>Pseudomonadati</taxon>
        <taxon>Bacteroidota</taxon>
        <taxon>Flavobacteriia</taxon>
        <taxon>Flavobacteriales</taxon>
        <taxon>Flavobacteriaceae</taxon>
        <taxon>Salinimicrobium</taxon>
    </lineage>
</organism>
<gene>
    <name evidence="1" type="ORF">GCM10007103_26240</name>
</gene>
<reference evidence="1" key="2">
    <citation type="submission" date="2020-09" db="EMBL/GenBank/DDBJ databases">
        <authorList>
            <person name="Sun Q."/>
            <person name="Kim S."/>
        </authorList>
    </citation>
    <scope>NUCLEOTIDE SEQUENCE</scope>
    <source>
        <strain evidence="1">KCTC 12719</strain>
    </source>
</reference>